<keyword evidence="4" id="KW-1185">Reference proteome</keyword>
<accession>A0A371JEJ4</accession>
<sequence>MEEVMKQKLLVILAIIICFGISGCQSNQNTKAKQTDSKQLAEDAADAEDSSNYFDVNITFEDQSREEKDENGALLLTITGNLPIVTVEGNDVATEKINAYYKESQKNLEDQIQEYIQYANDDYVNADADRQKYWNGYALGESYQTARVDSSIISIIEDSYEYAGGAHPNSYRTAQNFDTIMGELLKLEDIFTDTTKAKEFVNEYLLKLMKDRVEEYGYFEDYENSVGDILTDDTWYLSDEGLVVICNEYIVSPHAAGIQEFVIPYSEFPYLVEQYQKH</sequence>
<protein>
    <submittedName>
        <fullName evidence="3">DUF3298 domain-containing protein</fullName>
    </submittedName>
</protein>
<feature type="domain" description="DUF3298" evidence="1">
    <location>
        <begin position="188"/>
        <end position="266"/>
    </location>
</feature>
<evidence type="ECO:0000313" key="3">
    <source>
        <dbReference type="EMBL" id="RDY31087.1"/>
    </source>
</evidence>
<dbReference type="AlphaFoldDB" id="A0A371JEJ4"/>
<evidence type="ECO:0000313" key="4">
    <source>
        <dbReference type="Proteomes" id="UP000216411"/>
    </source>
</evidence>
<evidence type="ECO:0000259" key="2">
    <source>
        <dbReference type="Pfam" id="PF13739"/>
    </source>
</evidence>
<dbReference type="InterPro" id="IPR037126">
    <property type="entry name" value="PdaC/RsiV-like_sf"/>
</dbReference>
<dbReference type="Pfam" id="PF11738">
    <property type="entry name" value="DUF3298"/>
    <property type="match status" value="1"/>
</dbReference>
<name>A0A371JEJ4_9FIRM</name>
<dbReference type="Gene3D" id="3.30.565.40">
    <property type="entry name" value="Fervidobacterium nodosum Rt17-B1 like"/>
    <property type="match status" value="1"/>
</dbReference>
<dbReference type="EMBL" id="NOKA02000022">
    <property type="protein sequence ID" value="RDY31087.1"/>
    <property type="molecule type" value="Genomic_DNA"/>
</dbReference>
<organism evidence="3 4">
    <name type="scientific">Lachnotalea glycerini</name>
    <dbReference type="NCBI Taxonomy" id="1763509"/>
    <lineage>
        <taxon>Bacteria</taxon>
        <taxon>Bacillati</taxon>
        <taxon>Bacillota</taxon>
        <taxon>Clostridia</taxon>
        <taxon>Lachnospirales</taxon>
        <taxon>Lachnospiraceae</taxon>
        <taxon>Lachnotalea</taxon>
    </lineage>
</organism>
<gene>
    <name evidence="3" type="ORF">CG710_011435</name>
</gene>
<dbReference type="Proteomes" id="UP000216411">
    <property type="component" value="Unassembled WGS sequence"/>
</dbReference>
<reference evidence="3 4" key="1">
    <citation type="journal article" date="2017" name="Genome Announc.">
        <title>Draft Genome Sequence of a Sporulating and Motile Strain of Lachnotalea glycerini Isolated from Water in Quebec City, Canada.</title>
        <authorList>
            <person name="Maheux A.F."/>
            <person name="Boudreau D.K."/>
            <person name="Berube E."/>
            <person name="Boissinot M."/>
            <person name="Raymond F."/>
            <person name="Brodeur S."/>
            <person name="Corbeil J."/>
            <person name="Isabel S."/>
            <person name="Omar R.F."/>
            <person name="Bergeron M.G."/>
        </authorList>
    </citation>
    <scope>NUCLEOTIDE SEQUENCE [LARGE SCALE GENOMIC DNA]</scope>
    <source>
        <strain evidence="3 4">CCRI-19302</strain>
    </source>
</reference>
<dbReference type="Gene3D" id="3.90.640.20">
    <property type="entry name" value="Heat-shock cognate protein, ATPase"/>
    <property type="match status" value="1"/>
</dbReference>
<dbReference type="PROSITE" id="PS51257">
    <property type="entry name" value="PROKAR_LIPOPROTEIN"/>
    <property type="match status" value="1"/>
</dbReference>
<dbReference type="InterPro" id="IPR025303">
    <property type="entry name" value="PdaC"/>
</dbReference>
<dbReference type="InterPro" id="IPR021729">
    <property type="entry name" value="DUF3298"/>
</dbReference>
<dbReference type="Pfam" id="PF13739">
    <property type="entry name" value="PdaC"/>
    <property type="match status" value="1"/>
</dbReference>
<dbReference type="OrthoDB" id="5637at2"/>
<evidence type="ECO:0000259" key="1">
    <source>
        <dbReference type="Pfam" id="PF11738"/>
    </source>
</evidence>
<comment type="caution">
    <text evidence="3">The sequence shown here is derived from an EMBL/GenBank/DDBJ whole genome shotgun (WGS) entry which is preliminary data.</text>
</comment>
<feature type="domain" description="Deacetylase PdaC" evidence="2">
    <location>
        <begin position="76"/>
        <end position="170"/>
    </location>
</feature>
<proteinExistence type="predicted"/>